<keyword evidence="1" id="KW-0812">Transmembrane</keyword>
<feature type="domain" description="TadE-like" evidence="2">
    <location>
        <begin position="6"/>
        <end position="47"/>
    </location>
</feature>
<dbReference type="InterPro" id="IPR012495">
    <property type="entry name" value="TadE-like_dom"/>
</dbReference>
<protein>
    <submittedName>
        <fullName evidence="3">Pilus assembly protein</fullName>
    </submittedName>
</protein>
<keyword evidence="3" id="KW-0614">Plasmid</keyword>
<keyword evidence="1" id="KW-1133">Transmembrane helix</keyword>
<dbReference type="AlphaFoldDB" id="A0A974SMV7"/>
<gene>
    <name evidence="3" type="ORF">EZH22_31000</name>
</gene>
<dbReference type="RefSeq" id="WP_203197138.1">
    <property type="nucleotide sequence ID" value="NZ_CP063365.1"/>
</dbReference>
<dbReference type="EMBL" id="CP063365">
    <property type="protein sequence ID" value="QRG10268.1"/>
    <property type="molecule type" value="Genomic_DNA"/>
</dbReference>
<sequence length="186" mass="19195">MNDTRGLGLVEFALVLPLMLFVYVMAVGFSDIMMVRNRVVNAAYAVAYTSAMDSSITNAEAAAILAAGRALLSPVEASSSIILSSVGPNGAKNGYVVRWSDGLGASGLAVGSAFVFPSGAAGSFGAVSNKPVQVALVTVNYTSTLASIWNSLPWKPFDVPVVNTMSEQAYALPLASGGAEWTARVP</sequence>
<evidence type="ECO:0000313" key="4">
    <source>
        <dbReference type="Proteomes" id="UP000596427"/>
    </source>
</evidence>
<dbReference type="Proteomes" id="UP000596427">
    <property type="component" value="Plasmid unnamed3"/>
</dbReference>
<dbReference type="KEGG" id="xdi:EZH22_31000"/>
<keyword evidence="4" id="KW-1185">Reference proteome</keyword>
<dbReference type="Pfam" id="PF07811">
    <property type="entry name" value="TadE"/>
    <property type="match status" value="1"/>
</dbReference>
<name>A0A974SMV7_9HYPH</name>
<organism evidence="3 4">
    <name type="scientific">Xanthobacter dioxanivorans</name>
    <dbReference type="NCBI Taxonomy" id="2528964"/>
    <lineage>
        <taxon>Bacteria</taxon>
        <taxon>Pseudomonadati</taxon>
        <taxon>Pseudomonadota</taxon>
        <taxon>Alphaproteobacteria</taxon>
        <taxon>Hyphomicrobiales</taxon>
        <taxon>Xanthobacteraceae</taxon>
        <taxon>Xanthobacter</taxon>
    </lineage>
</organism>
<evidence type="ECO:0000313" key="3">
    <source>
        <dbReference type="EMBL" id="QRG10268.1"/>
    </source>
</evidence>
<feature type="transmembrane region" description="Helical" evidence="1">
    <location>
        <begin position="6"/>
        <end position="29"/>
    </location>
</feature>
<reference evidence="3 4" key="1">
    <citation type="submission" date="2020-10" db="EMBL/GenBank/DDBJ databases">
        <title>Degradation of 1,4-Dioxane by Xanthobacter sp. YN2, via a Novel Group-2 Soluble Di-Iron Monooxygenase.</title>
        <authorList>
            <person name="Ma F."/>
            <person name="Wang Y."/>
            <person name="Yang J."/>
            <person name="Guo H."/>
            <person name="Su D."/>
            <person name="Yu L."/>
        </authorList>
    </citation>
    <scope>NUCLEOTIDE SEQUENCE [LARGE SCALE GENOMIC DNA]</scope>
    <source>
        <strain evidence="3 4">YN2</strain>
        <plasmid evidence="3 4">unnamed3</plasmid>
    </source>
</reference>
<evidence type="ECO:0000256" key="1">
    <source>
        <dbReference type="SAM" id="Phobius"/>
    </source>
</evidence>
<accession>A0A974SMV7</accession>
<proteinExistence type="predicted"/>
<geneLocation type="plasmid" evidence="3 4">
    <name>unnamed3</name>
</geneLocation>
<evidence type="ECO:0000259" key="2">
    <source>
        <dbReference type="Pfam" id="PF07811"/>
    </source>
</evidence>
<keyword evidence="1" id="KW-0472">Membrane</keyword>